<reference evidence="2" key="1">
    <citation type="journal article" date="2019" name="Int. J. Syst. Evol. Microbiol.">
        <title>The Global Catalogue of Microorganisms (GCM) 10K type strain sequencing project: providing services to taxonomists for standard genome sequencing and annotation.</title>
        <authorList>
            <consortium name="The Broad Institute Genomics Platform"/>
            <consortium name="The Broad Institute Genome Sequencing Center for Infectious Disease"/>
            <person name="Wu L."/>
            <person name="Ma J."/>
        </authorList>
    </citation>
    <scope>NUCLEOTIDE SEQUENCE [LARGE SCALE GENOMIC DNA]</scope>
    <source>
        <strain evidence="2">CCM 8937</strain>
    </source>
</reference>
<protein>
    <submittedName>
        <fullName evidence="1">Uncharacterized protein</fullName>
    </submittedName>
</protein>
<organism evidence="1 2">
    <name type="scientific">Lapidilactobacillus gannanensis</name>
    <dbReference type="NCBI Taxonomy" id="2486002"/>
    <lineage>
        <taxon>Bacteria</taxon>
        <taxon>Bacillati</taxon>
        <taxon>Bacillota</taxon>
        <taxon>Bacilli</taxon>
        <taxon>Lactobacillales</taxon>
        <taxon>Lactobacillaceae</taxon>
        <taxon>Lapidilactobacillus</taxon>
    </lineage>
</organism>
<dbReference type="EMBL" id="JBHTOH010000038">
    <property type="protein sequence ID" value="MFD1411260.1"/>
    <property type="molecule type" value="Genomic_DNA"/>
</dbReference>
<gene>
    <name evidence="1" type="ORF">ACFQ4R_06555</name>
</gene>
<name>A0ABW4BNW5_9LACO</name>
<dbReference type="RefSeq" id="WP_164509158.1">
    <property type="nucleotide sequence ID" value="NZ_JBHTOH010000038.1"/>
</dbReference>
<proteinExistence type="predicted"/>
<keyword evidence="2" id="KW-1185">Reference proteome</keyword>
<evidence type="ECO:0000313" key="2">
    <source>
        <dbReference type="Proteomes" id="UP001597191"/>
    </source>
</evidence>
<evidence type="ECO:0000313" key="1">
    <source>
        <dbReference type="EMBL" id="MFD1411260.1"/>
    </source>
</evidence>
<accession>A0ABW4BNW5</accession>
<comment type="caution">
    <text evidence="1">The sequence shown here is derived from an EMBL/GenBank/DDBJ whole genome shotgun (WGS) entry which is preliminary data.</text>
</comment>
<sequence>MKHVITLNDLTCDFLKEVGVNLAEVSDLAVGQKISVRKSQDVPLSFHGTITKIYENSALVSIDSYEDQYAEVVADLQNKTVVGFKHIRVVTK</sequence>
<dbReference type="Proteomes" id="UP001597191">
    <property type="component" value="Unassembled WGS sequence"/>
</dbReference>